<dbReference type="InterPro" id="IPR001012">
    <property type="entry name" value="UBX_dom"/>
</dbReference>
<evidence type="ECO:0000259" key="5">
    <source>
        <dbReference type="PROSITE" id="PS50237"/>
    </source>
</evidence>
<accession>A0ABR3N1V0</accession>
<dbReference type="Proteomes" id="UP001558613">
    <property type="component" value="Unassembled WGS sequence"/>
</dbReference>
<evidence type="ECO:0000256" key="2">
    <source>
        <dbReference type="ARBA" id="ARBA00022786"/>
    </source>
</evidence>
<gene>
    <name evidence="6" type="ORF">QQF64_029834</name>
</gene>
<evidence type="ECO:0000259" key="4">
    <source>
        <dbReference type="PROSITE" id="PS50033"/>
    </source>
</evidence>
<dbReference type="Pfam" id="PF00632">
    <property type="entry name" value="HECT"/>
    <property type="match status" value="1"/>
</dbReference>
<keyword evidence="1" id="KW-0808">Transferase</keyword>
<dbReference type="PROSITE" id="PS50033">
    <property type="entry name" value="UBX"/>
    <property type="match status" value="1"/>
</dbReference>
<comment type="caution">
    <text evidence="6">The sequence shown here is derived from an EMBL/GenBank/DDBJ whole genome shotgun (WGS) entry which is preliminary data.</text>
</comment>
<feature type="domain" description="HECT" evidence="5">
    <location>
        <begin position="635"/>
        <end position="706"/>
    </location>
</feature>
<dbReference type="Gene3D" id="3.90.1750.10">
    <property type="entry name" value="Hect, E3 ligase catalytic domains"/>
    <property type="match status" value="1"/>
</dbReference>
<evidence type="ECO:0000313" key="6">
    <source>
        <dbReference type="EMBL" id="KAL1270818.1"/>
    </source>
</evidence>
<protein>
    <recommendedName>
        <fullName evidence="8">HECT domain-containing protein</fullName>
    </recommendedName>
</protein>
<evidence type="ECO:0000256" key="3">
    <source>
        <dbReference type="PROSITE-ProRule" id="PRU00104"/>
    </source>
</evidence>
<keyword evidence="2 3" id="KW-0833">Ubl conjugation pathway</keyword>
<feature type="domain" description="UBX" evidence="4">
    <location>
        <begin position="189"/>
        <end position="216"/>
    </location>
</feature>
<name>A0ABR3N1V0_9TELE</name>
<sequence>MSSEHEPQTAIFDRVFNSNSRARRELSNNNQDNLLSSTRRLFRRQVQRLHRPPGRQENAVWYTHLVLLPGPDIEVLPSTSELDRFGSLGLGRPVQESSGTGTQKSNIQLNWTLSELNNFVCQCYPNTLQEWRAIRSQQDEEYSASLLVDQEKDRQRQCYDLLEERRKNAIKERQQRMAARVEPLEGEFLKIKYPDGYVNKRKFIMSEPIQILFDFIGQNEMASEVFQVQEATASKAIESTSAGIFFTDIPALPPVASSPALPPVASSPALPPVASSPALPPVASSPALPPTFAEPSLASPSAIPLVALPPVQHPLALSPAQSSVTLSSAQLPYVMFEDQPLLSRPSAQPNIIDLVMHPPFSPPSPQGSVIDLLEDAPSSFHQEPPLHWEAPLDEVDLQTILKKLLNKVDVSFCPTSNQINVCRDNILQCSLQAFKRCRFNPEAKLDIVFVDAEENGEGAVDEALQTRLYSFVGKMIAVCIVHGGVGPHFFSERLFQQICGLPTSPASVDEVGDHTFREQLIKIQETSTVPEKDSFVQSALEFFTHGRLQAALDQFVEGLQTLGLLEEMRKNSALFYDMFVNEEKPLQAKDLCSLFKVNFSPQGSNRRARENKTICHWRDWLIDVEEGECDPINLQLIMEFTTGASSVPPLGFPHSPQIEFLHDNGKIFPEANTCLVVLRLPIHTEYEMFKRYMTDGIVQSPTFGVA</sequence>
<dbReference type="SUPFAM" id="SSF56204">
    <property type="entry name" value="Hect, E3 ligase catalytic domain"/>
    <property type="match status" value="1"/>
</dbReference>
<dbReference type="InterPro" id="IPR000569">
    <property type="entry name" value="HECT_dom"/>
</dbReference>
<dbReference type="PROSITE" id="PS50237">
    <property type="entry name" value="HECT"/>
    <property type="match status" value="1"/>
</dbReference>
<evidence type="ECO:0008006" key="8">
    <source>
        <dbReference type="Google" id="ProtNLM"/>
    </source>
</evidence>
<evidence type="ECO:0000313" key="7">
    <source>
        <dbReference type="Proteomes" id="UP001558613"/>
    </source>
</evidence>
<feature type="active site" description="Glycyl thioester intermediate" evidence="3">
    <location>
        <position position="674"/>
    </location>
</feature>
<dbReference type="Gene3D" id="3.30.2410.10">
    <property type="entry name" value="Hect, E3 ligase catalytic domain"/>
    <property type="match status" value="1"/>
</dbReference>
<dbReference type="EMBL" id="JAYMGO010000007">
    <property type="protein sequence ID" value="KAL1270818.1"/>
    <property type="molecule type" value="Genomic_DNA"/>
</dbReference>
<proteinExistence type="predicted"/>
<reference evidence="6 7" key="1">
    <citation type="submission" date="2023-09" db="EMBL/GenBank/DDBJ databases">
        <authorList>
            <person name="Wang M."/>
        </authorList>
    </citation>
    <scope>NUCLEOTIDE SEQUENCE [LARGE SCALE GENOMIC DNA]</scope>
    <source>
        <strain evidence="6">GT-2023</strain>
        <tissue evidence="6">Liver</tissue>
    </source>
</reference>
<keyword evidence="7" id="KW-1185">Reference proteome</keyword>
<organism evidence="6 7">
    <name type="scientific">Cirrhinus molitorella</name>
    <name type="common">mud carp</name>
    <dbReference type="NCBI Taxonomy" id="172907"/>
    <lineage>
        <taxon>Eukaryota</taxon>
        <taxon>Metazoa</taxon>
        <taxon>Chordata</taxon>
        <taxon>Craniata</taxon>
        <taxon>Vertebrata</taxon>
        <taxon>Euteleostomi</taxon>
        <taxon>Actinopterygii</taxon>
        <taxon>Neopterygii</taxon>
        <taxon>Teleostei</taxon>
        <taxon>Ostariophysi</taxon>
        <taxon>Cypriniformes</taxon>
        <taxon>Cyprinidae</taxon>
        <taxon>Labeoninae</taxon>
        <taxon>Labeonini</taxon>
        <taxon>Cirrhinus</taxon>
    </lineage>
</organism>
<evidence type="ECO:0000256" key="1">
    <source>
        <dbReference type="ARBA" id="ARBA00022679"/>
    </source>
</evidence>
<dbReference type="InterPro" id="IPR035983">
    <property type="entry name" value="Hect_E3_ubiquitin_ligase"/>
</dbReference>